<comment type="caution">
    <text evidence="2">The sequence shown here is derived from an EMBL/GenBank/DDBJ whole genome shotgun (WGS) entry which is preliminary data.</text>
</comment>
<sequence>MSTRNCIVISFCVWLLAPGAKAQDGGYGCQVILCLSNPGGATQYAECVPPITKLYQDLAQGKPFPACTGAGVETSAPVSDPYFCKGSHVLDFDNGYLCRSQARTVTVDCPKEDTDTPRPPLGGPVKDIVDGQEVCKDFEFSQVQVYEKKSYIDVRIPSTGKSTRIRF</sequence>
<evidence type="ECO:0000256" key="1">
    <source>
        <dbReference type="SAM" id="SignalP"/>
    </source>
</evidence>
<gene>
    <name evidence="2" type="ORF">K9B37_21480</name>
</gene>
<evidence type="ECO:0000313" key="2">
    <source>
        <dbReference type="EMBL" id="MBZ6078835.1"/>
    </source>
</evidence>
<reference evidence="2 3" key="1">
    <citation type="submission" date="2021-09" db="EMBL/GenBank/DDBJ databases">
        <title>The complete genome sequence of a new microorganism.</title>
        <authorList>
            <person name="Zi Z."/>
        </authorList>
    </citation>
    <scope>NUCLEOTIDE SEQUENCE [LARGE SCALE GENOMIC DNA]</scope>
    <source>
        <strain evidence="2 3">WGZ8</strain>
    </source>
</reference>
<keyword evidence="1" id="KW-0732">Signal</keyword>
<name>A0ABS7VUN8_9HYPH</name>
<proteinExistence type="predicted"/>
<evidence type="ECO:0000313" key="3">
    <source>
        <dbReference type="Proteomes" id="UP000704176"/>
    </source>
</evidence>
<dbReference type="Proteomes" id="UP000704176">
    <property type="component" value="Unassembled WGS sequence"/>
</dbReference>
<accession>A0ABS7VUN8</accession>
<keyword evidence="3" id="KW-1185">Reference proteome</keyword>
<dbReference type="RefSeq" id="WP_224315587.1">
    <property type="nucleotide sequence ID" value="NZ_JAIRBM010000023.1"/>
</dbReference>
<protein>
    <submittedName>
        <fullName evidence="2">Uncharacterized protein</fullName>
    </submittedName>
</protein>
<feature type="signal peptide" evidence="1">
    <location>
        <begin position="1"/>
        <end position="22"/>
    </location>
</feature>
<organism evidence="2 3">
    <name type="scientific">Microvirga puerhi</name>
    <dbReference type="NCBI Taxonomy" id="2876078"/>
    <lineage>
        <taxon>Bacteria</taxon>
        <taxon>Pseudomonadati</taxon>
        <taxon>Pseudomonadota</taxon>
        <taxon>Alphaproteobacteria</taxon>
        <taxon>Hyphomicrobiales</taxon>
        <taxon>Methylobacteriaceae</taxon>
        <taxon>Microvirga</taxon>
    </lineage>
</organism>
<feature type="chain" id="PRO_5046386983" evidence="1">
    <location>
        <begin position="23"/>
        <end position="167"/>
    </location>
</feature>
<dbReference type="EMBL" id="JAIRBM010000023">
    <property type="protein sequence ID" value="MBZ6078835.1"/>
    <property type="molecule type" value="Genomic_DNA"/>
</dbReference>